<dbReference type="RefSeq" id="WP_114281195.1">
    <property type="nucleotide sequence ID" value="NZ_QPJY01000016.1"/>
</dbReference>
<evidence type="ECO:0000313" key="4">
    <source>
        <dbReference type="Proteomes" id="UP000252707"/>
    </source>
</evidence>
<dbReference type="InterPro" id="IPR002048">
    <property type="entry name" value="EF_hand_dom"/>
</dbReference>
<dbReference type="GO" id="GO:0005509">
    <property type="term" value="F:calcium ion binding"/>
    <property type="evidence" value="ECO:0007669"/>
    <property type="project" value="InterPro"/>
</dbReference>
<keyword evidence="4" id="KW-1185">Reference proteome</keyword>
<name>A0A369BYN6_9GAMM</name>
<dbReference type="PROSITE" id="PS50222">
    <property type="entry name" value="EF_HAND_2"/>
    <property type="match status" value="2"/>
</dbReference>
<feature type="domain" description="EF-hand" evidence="2">
    <location>
        <begin position="67"/>
        <end position="94"/>
    </location>
</feature>
<evidence type="ECO:0000256" key="1">
    <source>
        <dbReference type="SAM" id="SignalP"/>
    </source>
</evidence>
<protein>
    <submittedName>
        <fullName evidence="3">EF hand domain-containing protein</fullName>
    </submittedName>
</protein>
<dbReference type="Gene3D" id="1.10.238.10">
    <property type="entry name" value="EF-hand"/>
    <property type="match status" value="1"/>
</dbReference>
<dbReference type="Pfam" id="PF13499">
    <property type="entry name" value="EF-hand_7"/>
    <property type="match status" value="1"/>
</dbReference>
<dbReference type="SMART" id="SM00054">
    <property type="entry name" value="EFh"/>
    <property type="match status" value="2"/>
</dbReference>
<dbReference type="EMBL" id="QPJY01000016">
    <property type="protein sequence ID" value="RCX24744.1"/>
    <property type="molecule type" value="Genomic_DNA"/>
</dbReference>
<keyword evidence="1" id="KW-0732">Signal</keyword>
<feature type="domain" description="EF-hand" evidence="2">
    <location>
        <begin position="24"/>
        <end position="59"/>
    </location>
</feature>
<dbReference type="SUPFAM" id="SSF47473">
    <property type="entry name" value="EF-hand"/>
    <property type="match status" value="1"/>
</dbReference>
<gene>
    <name evidence="3" type="ORF">DFQ59_11629</name>
</gene>
<dbReference type="AlphaFoldDB" id="A0A369BYN6"/>
<dbReference type="Proteomes" id="UP000252707">
    <property type="component" value="Unassembled WGS sequence"/>
</dbReference>
<reference evidence="3 4" key="1">
    <citation type="submission" date="2018-07" db="EMBL/GenBank/DDBJ databases">
        <title>Genomic Encyclopedia of Type Strains, Phase IV (KMG-IV): sequencing the most valuable type-strain genomes for metagenomic binning, comparative biology and taxonomic classification.</title>
        <authorList>
            <person name="Goeker M."/>
        </authorList>
    </citation>
    <scope>NUCLEOTIDE SEQUENCE [LARGE SCALE GENOMIC DNA]</scope>
    <source>
        <strain evidence="3 4">DSM 26407</strain>
    </source>
</reference>
<proteinExistence type="predicted"/>
<evidence type="ECO:0000259" key="2">
    <source>
        <dbReference type="PROSITE" id="PS50222"/>
    </source>
</evidence>
<dbReference type="InterPro" id="IPR011992">
    <property type="entry name" value="EF-hand-dom_pair"/>
</dbReference>
<sequence>MPYRALFIFLVLSGALVGTAAAQTAGGEAGETYSLHDSNRDGYVDREEFRGFLERRRQPDPYAHLWVFEQVDADGDGRLSGEEMSLTLQKELAERLQRRK</sequence>
<organism evidence="3 4">
    <name type="scientific">Thioalbus denitrificans</name>
    <dbReference type="NCBI Taxonomy" id="547122"/>
    <lineage>
        <taxon>Bacteria</taxon>
        <taxon>Pseudomonadati</taxon>
        <taxon>Pseudomonadota</taxon>
        <taxon>Gammaproteobacteria</taxon>
        <taxon>Chromatiales</taxon>
        <taxon>Ectothiorhodospiraceae</taxon>
        <taxon>Thioalbus</taxon>
    </lineage>
</organism>
<dbReference type="CDD" id="cd00051">
    <property type="entry name" value="EFh"/>
    <property type="match status" value="1"/>
</dbReference>
<feature type="signal peptide" evidence="1">
    <location>
        <begin position="1"/>
        <end position="20"/>
    </location>
</feature>
<evidence type="ECO:0000313" key="3">
    <source>
        <dbReference type="EMBL" id="RCX24744.1"/>
    </source>
</evidence>
<accession>A0A369BYN6</accession>
<dbReference type="PROSITE" id="PS00018">
    <property type="entry name" value="EF_HAND_1"/>
    <property type="match status" value="2"/>
</dbReference>
<comment type="caution">
    <text evidence="3">The sequence shown here is derived from an EMBL/GenBank/DDBJ whole genome shotgun (WGS) entry which is preliminary data.</text>
</comment>
<feature type="chain" id="PRO_5016570522" evidence="1">
    <location>
        <begin position="21"/>
        <end position="100"/>
    </location>
</feature>
<dbReference type="InterPro" id="IPR018247">
    <property type="entry name" value="EF_Hand_1_Ca_BS"/>
</dbReference>